<evidence type="ECO:0000256" key="1">
    <source>
        <dbReference type="ARBA" id="ARBA00009995"/>
    </source>
</evidence>
<evidence type="ECO:0000313" key="7">
    <source>
        <dbReference type="EMBL" id="KAJ4977625.1"/>
    </source>
</evidence>
<dbReference type="InterPro" id="IPR002213">
    <property type="entry name" value="UDP_glucos_trans"/>
</dbReference>
<reference evidence="7" key="1">
    <citation type="journal article" date="2023" name="Plant J.">
        <title>The genome of the king protea, Protea cynaroides.</title>
        <authorList>
            <person name="Chang J."/>
            <person name="Duong T.A."/>
            <person name="Schoeman C."/>
            <person name="Ma X."/>
            <person name="Roodt D."/>
            <person name="Barker N."/>
            <person name="Li Z."/>
            <person name="Van de Peer Y."/>
            <person name="Mizrachi E."/>
        </authorList>
    </citation>
    <scope>NUCLEOTIDE SEQUENCE</scope>
    <source>
        <tissue evidence="7">Young leaves</tissue>
    </source>
</reference>
<dbReference type="PROSITE" id="PS00375">
    <property type="entry name" value="UDPGT"/>
    <property type="match status" value="1"/>
</dbReference>
<evidence type="ECO:0000259" key="6">
    <source>
        <dbReference type="Pfam" id="PF26168"/>
    </source>
</evidence>
<evidence type="ECO:0000256" key="4">
    <source>
        <dbReference type="RuleBase" id="RU362057"/>
    </source>
</evidence>
<dbReference type="EMBL" id="JAMYWD010000002">
    <property type="protein sequence ID" value="KAJ4977625.1"/>
    <property type="molecule type" value="Genomic_DNA"/>
</dbReference>
<sequence length="502" mass="56164">MDHQEQYHHDSLHHLYHHLHLQHHPHHLDQNGLTQAPLPPSSPPSPPPSPPPVMVVMVPFPAQGHLNQLLHLSRLIAAYNIPVHYVGSSTHNRQAKLRLHGWDPLSISNLHFHDFQLPPFLTPPPDPNTSIKFPAHLQPAFDATVHLRKPISSLLHSLSLTTQRLVIIYDPLVAFAAQDVASLPNGQAYAFHSVSAFAIVFYLWESLRKSIEIPVEFSDLSLDGCFTTEFQAFISRQYDLMSFNQGDLYNTCRAMEGRFMDFLGQRQWAIGPLNPVALGSSCGRHKCLEWLDMQLMASVLYVSFGTMTSMSDDQVAELAVGLERSGQRFIWVLRNADRGDIFAKEKDLEVSTTQAQLPIGYEERIQGMGLGVIVRDWAPQLEILAHPSIGGFLSHCGWNSCMESISMGVPIAAWPMHSDQPRNTMLVTQVLRVGLVVREWAQRHELVSRTTIESAVKRLLASEEGEGIRRRAKELGVAVRQSVADGGTSRAELDSFISHIST</sequence>
<evidence type="ECO:0000256" key="3">
    <source>
        <dbReference type="RuleBase" id="RU003718"/>
    </source>
</evidence>
<dbReference type="CDD" id="cd03784">
    <property type="entry name" value="GT1_Gtf-like"/>
    <property type="match status" value="1"/>
</dbReference>
<feature type="region of interest" description="Disordered" evidence="5">
    <location>
        <begin position="23"/>
        <end position="50"/>
    </location>
</feature>
<accession>A0A9Q0QZR2</accession>
<dbReference type="EC" id="2.4.1.-" evidence="4"/>
<dbReference type="Pfam" id="PF00201">
    <property type="entry name" value="UDPGT"/>
    <property type="match status" value="1"/>
</dbReference>
<dbReference type="InterPro" id="IPR035595">
    <property type="entry name" value="UDP_glycos_trans_CS"/>
</dbReference>
<dbReference type="FunFam" id="3.40.50.2000:FF:000060">
    <property type="entry name" value="Glycosyltransferase"/>
    <property type="match status" value="1"/>
</dbReference>
<comment type="similarity">
    <text evidence="1 3">Belongs to the UDP-glycosyltransferase family.</text>
</comment>
<keyword evidence="2 3" id="KW-0808">Transferase</keyword>
<name>A0A9Q0QZR2_9MAGN</name>
<organism evidence="7 8">
    <name type="scientific">Protea cynaroides</name>
    <dbReference type="NCBI Taxonomy" id="273540"/>
    <lineage>
        <taxon>Eukaryota</taxon>
        <taxon>Viridiplantae</taxon>
        <taxon>Streptophyta</taxon>
        <taxon>Embryophyta</taxon>
        <taxon>Tracheophyta</taxon>
        <taxon>Spermatophyta</taxon>
        <taxon>Magnoliopsida</taxon>
        <taxon>Proteales</taxon>
        <taxon>Proteaceae</taxon>
        <taxon>Protea</taxon>
    </lineage>
</organism>
<proteinExistence type="inferred from homology"/>
<gene>
    <name evidence="7" type="ORF">NE237_008405</name>
</gene>
<feature type="domain" description="Glycosyltransferase N-terminal" evidence="6">
    <location>
        <begin position="53"/>
        <end position="275"/>
    </location>
</feature>
<dbReference type="SUPFAM" id="SSF53756">
    <property type="entry name" value="UDP-Glycosyltransferase/glycogen phosphorylase"/>
    <property type="match status" value="1"/>
</dbReference>
<dbReference type="GO" id="GO:0050404">
    <property type="term" value="F:zeatin O-beta-D-xylosyltransferase activity"/>
    <property type="evidence" value="ECO:0007669"/>
    <property type="project" value="UniProtKB-ARBA"/>
</dbReference>
<dbReference type="InterPro" id="IPR058980">
    <property type="entry name" value="Glyco_transf_N"/>
</dbReference>
<keyword evidence="8" id="KW-1185">Reference proteome</keyword>
<comment type="caution">
    <text evidence="7">The sequence shown here is derived from an EMBL/GenBank/DDBJ whole genome shotgun (WGS) entry which is preliminary data.</text>
</comment>
<protein>
    <recommendedName>
        <fullName evidence="4">Glycosyltransferase</fullName>
        <ecNumber evidence="4">2.4.1.-</ecNumber>
    </recommendedName>
</protein>
<feature type="compositionally biased region" description="Pro residues" evidence="5">
    <location>
        <begin position="37"/>
        <end position="50"/>
    </location>
</feature>
<dbReference type="Pfam" id="PF26168">
    <property type="entry name" value="Glyco_transf_N"/>
    <property type="match status" value="1"/>
</dbReference>
<dbReference type="PANTHER" id="PTHR48044:SF22">
    <property type="entry name" value="GLYCOSYLTRANSFERASE"/>
    <property type="match status" value="1"/>
</dbReference>
<dbReference type="GO" id="GO:0009690">
    <property type="term" value="P:cytokinin metabolic process"/>
    <property type="evidence" value="ECO:0007669"/>
    <property type="project" value="UniProtKB-ARBA"/>
</dbReference>
<evidence type="ECO:0000256" key="5">
    <source>
        <dbReference type="SAM" id="MobiDB-lite"/>
    </source>
</evidence>
<keyword evidence="3" id="KW-0328">Glycosyltransferase</keyword>
<dbReference type="PANTHER" id="PTHR48044">
    <property type="entry name" value="GLYCOSYLTRANSFERASE"/>
    <property type="match status" value="1"/>
</dbReference>
<dbReference type="Gene3D" id="3.40.50.2000">
    <property type="entry name" value="Glycogen Phosphorylase B"/>
    <property type="match status" value="2"/>
</dbReference>
<dbReference type="AlphaFoldDB" id="A0A9Q0QZR2"/>
<evidence type="ECO:0000313" key="8">
    <source>
        <dbReference type="Proteomes" id="UP001141806"/>
    </source>
</evidence>
<dbReference type="Proteomes" id="UP001141806">
    <property type="component" value="Unassembled WGS sequence"/>
</dbReference>
<evidence type="ECO:0000256" key="2">
    <source>
        <dbReference type="ARBA" id="ARBA00022679"/>
    </source>
</evidence>
<dbReference type="FunFam" id="3.40.50.2000:FF:000238">
    <property type="entry name" value="Glycosyltransferase"/>
    <property type="match status" value="1"/>
</dbReference>
<dbReference type="OrthoDB" id="5835829at2759"/>